<name>A0A6M3YC62_VITPS</name>
<proteinExistence type="evidence at transcript level"/>
<accession>A0A6M3YC62</accession>
<dbReference type="PANTHER" id="PTHR31745:SF1">
    <property type="entry name" value="SINGLE-STRANDED DNA-BINDING PROTEIN WHY2, MITOCHONDRIAL"/>
    <property type="match status" value="1"/>
</dbReference>
<sequence length="231" mass="25825">MMKLKQLLQSRTHLSENLLHGKPGDIRNPSWLHAFTSWVSLSTATDHFADKGNYPDRVYAPYCVYKGKASLTVYPVLPKFSRLDSGGLKVDRHGVMMLQFSPAVGERKYDWEKKQFFALSAVEVGSLLSLSPGGGCEFFHDPSMKTSNAGQVRKSLSVKSMDGGSYFLSLSVVNNIQKTNERLAVPLTAAEFAVMQTACSFALPHILGWDRYMKQKLPRTEATPSTLEWDR</sequence>
<dbReference type="InterPro" id="IPR009044">
    <property type="entry name" value="ssDNA-bd_transcriptional_reg"/>
</dbReference>
<dbReference type="GO" id="GO:0006355">
    <property type="term" value="P:regulation of DNA-templated transcription"/>
    <property type="evidence" value="ECO:0007669"/>
    <property type="project" value="InterPro"/>
</dbReference>
<gene>
    <name evidence="3" type="primary">Why2</name>
</gene>
<dbReference type="EMBL" id="MN395404">
    <property type="protein sequence ID" value="QJI08132.1"/>
    <property type="molecule type" value="mRNA"/>
</dbReference>
<evidence type="ECO:0000256" key="2">
    <source>
        <dbReference type="ARBA" id="ARBA00022946"/>
    </source>
</evidence>
<organism evidence="3">
    <name type="scientific">Vitis pseudoreticulata</name>
    <name type="common">Chinese wild grapevine</name>
    <dbReference type="NCBI Taxonomy" id="231512"/>
    <lineage>
        <taxon>Eukaryota</taxon>
        <taxon>Viridiplantae</taxon>
        <taxon>Streptophyta</taxon>
        <taxon>Embryophyta</taxon>
        <taxon>Tracheophyta</taxon>
        <taxon>Spermatophyta</taxon>
        <taxon>Magnoliopsida</taxon>
        <taxon>eudicotyledons</taxon>
        <taxon>Gunneridae</taxon>
        <taxon>Pentapetalae</taxon>
        <taxon>rosids</taxon>
        <taxon>Vitales</taxon>
        <taxon>Vitaceae</taxon>
        <taxon>Viteae</taxon>
        <taxon>Vitis</taxon>
    </lineage>
</organism>
<evidence type="ECO:0000313" key="3">
    <source>
        <dbReference type="EMBL" id="QJI08132.1"/>
    </source>
</evidence>
<dbReference type="Pfam" id="PF08536">
    <property type="entry name" value="Whirly"/>
    <property type="match status" value="1"/>
</dbReference>
<protein>
    <submittedName>
        <fullName evidence="3">Single-stranded DNA-binding protein Whirly2</fullName>
    </submittedName>
</protein>
<dbReference type="GO" id="GO:0003697">
    <property type="term" value="F:single-stranded DNA binding"/>
    <property type="evidence" value="ECO:0007669"/>
    <property type="project" value="InterPro"/>
</dbReference>
<dbReference type="AlphaFoldDB" id="A0A6M3YC62"/>
<dbReference type="Gene3D" id="2.30.31.10">
    <property type="entry name" value="Transcriptional Coactivator Pc4, Chain A"/>
    <property type="match status" value="1"/>
</dbReference>
<dbReference type="PANTHER" id="PTHR31745">
    <property type="entry name" value="SINGLE-STRANDED DNA-BINDING PROTEIN WHY2, MITOCHONDRIAL"/>
    <property type="match status" value="1"/>
</dbReference>
<evidence type="ECO:0000256" key="1">
    <source>
        <dbReference type="ARBA" id="ARBA00006061"/>
    </source>
</evidence>
<comment type="similarity">
    <text evidence="1">Belongs to the Whirly family.</text>
</comment>
<keyword evidence="3" id="KW-0238">DNA-binding</keyword>
<dbReference type="SUPFAM" id="SSF54447">
    <property type="entry name" value="ssDNA-binding transcriptional regulator domain"/>
    <property type="match status" value="1"/>
</dbReference>
<keyword evidence="2" id="KW-0809">Transit peptide</keyword>
<dbReference type="GO" id="GO:0006952">
    <property type="term" value="P:defense response"/>
    <property type="evidence" value="ECO:0007669"/>
    <property type="project" value="InterPro"/>
</dbReference>
<dbReference type="InterPro" id="IPR013742">
    <property type="entry name" value="Whirly"/>
</dbReference>
<reference evidence="3" key="1">
    <citation type="submission" date="2019-08" db="EMBL/GenBank/DDBJ databases">
        <authorList>
            <person name="Lai G."/>
        </authorList>
    </citation>
    <scope>NUCLEOTIDE SEQUENCE</scope>
    <source>
        <tissue evidence="3">Leaf</tissue>
    </source>
</reference>